<protein>
    <submittedName>
        <fullName evidence="2">Uncharacterized protein</fullName>
    </submittedName>
</protein>
<proteinExistence type="predicted"/>
<keyword evidence="3" id="KW-1185">Reference proteome</keyword>
<feature type="transmembrane region" description="Helical" evidence="1">
    <location>
        <begin position="25"/>
        <end position="43"/>
    </location>
</feature>
<sequence length="45" mass="5193">MRSWTSFYQSAYHSTLLNLIECKSCIGEIALNLILLLTGWLLFKT</sequence>
<evidence type="ECO:0000256" key="1">
    <source>
        <dbReference type="SAM" id="Phobius"/>
    </source>
</evidence>
<accession>A0A2W1JJ08</accession>
<keyword evidence="1" id="KW-1133">Transmembrane helix</keyword>
<evidence type="ECO:0000313" key="3">
    <source>
        <dbReference type="Proteomes" id="UP000248857"/>
    </source>
</evidence>
<evidence type="ECO:0000313" key="2">
    <source>
        <dbReference type="EMBL" id="PZD71495.1"/>
    </source>
</evidence>
<name>A0A2W1JJ08_9CYAN</name>
<dbReference type="AlphaFoldDB" id="A0A2W1JJ08"/>
<comment type="caution">
    <text evidence="2">The sequence shown here is derived from an EMBL/GenBank/DDBJ whole genome shotgun (WGS) entry which is preliminary data.</text>
</comment>
<dbReference type="Proteomes" id="UP000248857">
    <property type="component" value="Unassembled WGS sequence"/>
</dbReference>
<reference evidence="2 3" key="1">
    <citation type="journal article" date="2018" name="Sci. Rep.">
        <title>A novel species of the marine cyanobacterium Acaryochloris with a unique pigment content and lifestyle.</title>
        <authorList>
            <person name="Partensky F."/>
            <person name="Six C."/>
            <person name="Ratin M."/>
            <person name="Garczarek L."/>
            <person name="Vaulot D."/>
            <person name="Probert I."/>
            <person name="Calteau A."/>
            <person name="Gourvil P."/>
            <person name="Marie D."/>
            <person name="Grebert T."/>
            <person name="Bouchier C."/>
            <person name="Le Panse S."/>
            <person name="Gachenot M."/>
            <person name="Rodriguez F."/>
            <person name="Garrido J.L."/>
        </authorList>
    </citation>
    <scope>NUCLEOTIDE SEQUENCE [LARGE SCALE GENOMIC DNA]</scope>
    <source>
        <strain evidence="2 3">RCC1774</strain>
    </source>
</reference>
<organism evidence="2 3">
    <name type="scientific">Acaryochloris thomasi RCC1774</name>
    <dbReference type="NCBI Taxonomy" id="1764569"/>
    <lineage>
        <taxon>Bacteria</taxon>
        <taxon>Bacillati</taxon>
        <taxon>Cyanobacteriota</taxon>
        <taxon>Cyanophyceae</taxon>
        <taxon>Acaryochloridales</taxon>
        <taxon>Acaryochloridaceae</taxon>
        <taxon>Acaryochloris</taxon>
        <taxon>Acaryochloris thomasi</taxon>
    </lineage>
</organism>
<gene>
    <name evidence="2" type="ORF">C1752_06334</name>
</gene>
<dbReference type="EMBL" id="PQWO01000017">
    <property type="protein sequence ID" value="PZD71495.1"/>
    <property type="molecule type" value="Genomic_DNA"/>
</dbReference>
<keyword evidence="1" id="KW-0812">Transmembrane</keyword>
<keyword evidence="1" id="KW-0472">Membrane</keyword>